<dbReference type="SUPFAM" id="SSF53335">
    <property type="entry name" value="S-adenosyl-L-methionine-dependent methyltransferases"/>
    <property type="match status" value="1"/>
</dbReference>
<name>A0AAU7CNX6_9BACT</name>
<dbReference type="Pfam" id="PF08242">
    <property type="entry name" value="Methyltransf_12"/>
    <property type="match status" value="1"/>
</dbReference>
<evidence type="ECO:0000313" key="4">
    <source>
        <dbReference type="EMBL" id="XBH07163.1"/>
    </source>
</evidence>
<dbReference type="AlphaFoldDB" id="A0AAU7CNX6"/>
<dbReference type="PANTHER" id="PTHR43861">
    <property type="entry name" value="TRANS-ACONITATE 2-METHYLTRANSFERASE-RELATED"/>
    <property type="match status" value="1"/>
</dbReference>
<dbReference type="GO" id="GO:0008168">
    <property type="term" value="F:methyltransferase activity"/>
    <property type="evidence" value="ECO:0007669"/>
    <property type="project" value="UniProtKB-KW"/>
</dbReference>
<dbReference type="InterPro" id="IPR029063">
    <property type="entry name" value="SAM-dependent_MTases_sf"/>
</dbReference>
<gene>
    <name evidence="4" type="ORF">V5E97_14300</name>
</gene>
<dbReference type="GO" id="GO:0032259">
    <property type="term" value="P:methylation"/>
    <property type="evidence" value="ECO:0007669"/>
    <property type="project" value="UniProtKB-KW"/>
</dbReference>
<proteinExistence type="predicted"/>
<dbReference type="EMBL" id="CP155447">
    <property type="protein sequence ID" value="XBH07163.1"/>
    <property type="molecule type" value="Genomic_DNA"/>
</dbReference>
<protein>
    <submittedName>
        <fullName evidence="4">Methyltransferase</fullName>
    </submittedName>
</protein>
<organism evidence="4">
    <name type="scientific">Singulisphaera sp. Ch08</name>
    <dbReference type="NCBI Taxonomy" id="3120278"/>
    <lineage>
        <taxon>Bacteria</taxon>
        <taxon>Pseudomonadati</taxon>
        <taxon>Planctomycetota</taxon>
        <taxon>Planctomycetia</taxon>
        <taxon>Isosphaerales</taxon>
        <taxon>Isosphaeraceae</taxon>
        <taxon>Singulisphaera</taxon>
    </lineage>
</organism>
<feature type="domain" description="Methyltransferase type 12" evidence="3">
    <location>
        <begin position="94"/>
        <end position="190"/>
    </location>
</feature>
<evidence type="ECO:0000256" key="2">
    <source>
        <dbReference type="SAM" id="MobiDB-lite"/>
    </source>
</evidence>
<feature type="compositionally biased region" description="Basic residues" evidence="2">
    <location>
        <begin position="43"/>
        <end position="54"/>
    </location>
</feature>
<dbReference type="Gene3D" id="3.40.50.150">
    <property type="entry name" value="Vaccinia Virus protein VP39"/>
    <property type="match status" value="1"/>
</dbReference>
<dbReference type="CDD" id="cd02440">
    <property type="entry name" value="AdoMet_MTases"/>
    <property type="match status" value="1"/>
</dbReference>
<sequence length="243" mass="26089">MKKLVILATVLTAAAGISSSGPWQEVAVAEGKIDKTVEQEPKRKVHPMHGNHKHAFTDPAESAKKWNDPERDKWQRPEEIVAALALKPGATVADIGAGTGYMVAPLSKAVGKGGTVIAIDSSASMVEYLKKQSADLGPAVIVPRKVGPDDPELQAAGVDAVLTLDTWHHVKGREAYARKVYEGLKRGGRFVVVDYEVGAETGPPKEMRLAAGRIVEQLEAGGFRAAVVRESMSRHYMVVGHKD</sequence>
<feature type="region of interest" description="Disordered" evidence="2">
    <location>
        <begin position="41"/>
        <end position="72"/>
    </location>
</feature>
<reference evidence="4" key="1">
    <citation type="submission" date="2024-05" db="EMBL/GenBank/DDBJ databases">
        <title>Planctomycetes of the genus Singulisphaera possess chitinolytic capabilities.</title>
        <authorList>
            <person name="Ivanova A."/>
        </authorList>
    </citation>
    <scope>NUCLEOTIDE SEQUENCE</scope>
    <source>
        <strain evidence="4">Ch08T</strain>
    </source>
</reference>
<dbReference type="PANTHER" id="PTHR43861:SF3">
    <property type="entry name" value="PUTATIVE (AFU_ORTHOLOGUE AFUA_2G14390)-RELATED"/>
    <property type="match status" value="1"/>
</dbReference>
<evidence type="ECO:0000256" key="1">
    <source>
        <dbReference type="ARBA" id="ARBA00022679"/>
    </source>
</evidence>
<dbReference type="RefSeq" id="WP_406700006.1">
    <property type="nucleotide sequence ID" value="NZ_CP155447.1"/>
</dbReference>
<feature type="compositionally biased region" description="Basic and acidic residues" evidence="2">
    <location>
        <begin position="61"/>
        <end position="72"/>
    </location>
</feature>
<evidence type="ECO:0000259" key="3">
    <source>
        <dbReference type="Pfam" id="PF08242"/>
    </source>
</evidence>
<dbReference type="InterPro" id="IPR013217">
    <property type="entry name" value="Methyltransf_12"/>
</dbReference>
<accession>A0AAU7CNX6</accession>
<keyword evidence="4" id="KW-0489">Methyltransferase</keyword>
<keyword evidence="1" id="KW-0808">Transferase</keyword>